<comment type="caution">
    <text evidence="2">The sequence shown here is derived from an EMBL/GenBank/DDBJ whole genome shotgun (WGS) entry which is preliminary data.</text>
</comment>
<proteinExistence type="predicted"/>
<keyword evidence="1" id="KW-0472">Membrane</keyword>
<keyword evidence="1" id="KW-0812">Transmembrane</keyword>
<evidence type="ECO:0008006" key="4">
    <source>
        <dbReference type="Google" id="ProtNLM"/>
    </source>
</evidence>
<dbReference type="RefSeq" id="WP_345304761.1">
    <property type="nucleotide sequence ID" value="NZ_BAABJE010000029.1"/>
</dbReference>
<gene>
    <name evidence="2" type="ORF">GCM10023307_36010</name>
</gene>
<evidence type="ECO:0000313" key="2">
    <source>
        <dbReference type="EMBL" id="GAA4806235.1"/>
    </source>
</evidence>
<reference evidence="3" key="1">
    <citation type="journal article" date="2019" name="Int. J. Syst. Evol. Microbiol.">
        <title>The Global Catalogue of Microorganisms (GCM) 10K type strain sequencing project: providing services to taxonomists for standard genome sequencing and annotation.</title>
        <authorList>
            <consortium name="The Broad Institute Genomics Platform"/>
            <consortium name="The Broad Institute Genome Sequencing Center for Infectious Disease"/>
            <person name="Wu L."/>
            <person name="Ma J."/>
        </authorList>
    </citation>
    <scope>NUCLEOTIDE SEQUENCE [LARGE SCALE GENOMIC DNA]</scope>
    <source>
        <strain evidence="3">JCM 18204</strain>
    </source>
</reference>
<accession>A0ABP9C8R4</accession>
<dbReference type="EMBL" id="BAABJE010000029">
    <property type="protein sequence ID" value="GAA4806235.1"/>
    <property type="molecule type" value="Genomic_DNA"/>
</dbReference>
<evidence type="ECO:0000256" key="1">
    <source>
        <dbReference type="SAM" id="Phobius"/>
    </source>
</evidence>
<protein>
    <recommendedName>
        <fullName evidence="4">DUF3426 domain-containing protein</fullName>
    </recommendedName>
</protein>
<dbReference type="Proteomes" id="UP001499959">
    <property type="component" value="Unassembled WGS sequence"/>
</dbReference>
<feature type="transmembrane region" description="Helical" evidence="1">
    <location>
        <begin position="12"/>
        <end position="30"/>
    </location>
</feature>
<keyword evidence="3" id="KW-1185">Reference proteome</keyword>
<keyword evidence="1" id="KW-1133">Transmembrane helix</keyword>
<evidence type="ECO:0000313" key="3">
    <source>
        <dbReference type="Proteomes" id="UP001499959"/>
    </source>
</evidence>
<sequence>MDDATKNVFDVAVSVLSAFGILAGSVWAYYRFWREGEHQAKIEFDVKCTFLQPCGDSRIIELEINAANKGKVEHKFSRISLRVRGISDQENLSNRPDGRLNFPVVILKTELVTEEMEYYFVRPGISQPFRFVTAIPSDIKFILVRAAFKYDESNDMHTTEHVFDARS</sequence>
<organism evidence="2 3">
    <name type="scientific">Lysobacter hankyongensis</name>
    <dbReference type="NCBI Taxonomy" id="1176535"/>
    <lineage>
        <taxon>Bacteria</taxon>
        <taxon>Pseudomonadati</taxon>
        <taxon>Pseudomonadota</taxon>
        <taxon>Gammaproteobacteria</taxon>
        <taxon>Lysobacterales</taxon>
        <taxon>Lysobacteraceae</taxon>
        <taxon>Lysobacter</taxon>
    </lineage>
</organism>
<name>A0ABP9C8R4_9GAMM</name>